<evidence type="ECO:0000313" key="1">
    <source>
        <dbReference type="EMBL" id="ERJ27445.1"/>
    </source>
</evidence>
<gene>
    <name evidence="1" type="ORF">UNSW2_2008</name>
</gene>
<name>U2FBM5_9BACT</name>
<protein>
    <submittedName>
        <fullName evidence="1">Uncharacterized protein</fullName>
    </submittedName>
</protein>
<dbReference type="AlphaFoldDB" id="U2FBM5"/>
<evidence type="ECO:0000313" key="2">
    <source>
        <dbReference type="Proteomes" id="UP000016625"/>
    </source>
</evidence>
<dbReference type="Proteomes" id="UP000016625">
    <property type="component" value="Unassembled WGS sequence"/>
</dbReference>
<dbReference type="EMBL" id="ANNJ01000093">
    <property type="protein sequence ID" value="ERJ27445.1"/>
    <property type="molecule type" value="Genomic_DNA"/>
</dbReference>
<organism evidence="1 2">
    <name type="scientific">Campylobacter concisus UNSW2</name>
    <dbReference type="NCBI Taxonomy" id="1242965"/>
    <lineage>
        <taxon>Bacteria</taxon>
        <taxon>Pseudomonadati</taxon>
        <taxon>Campylobacterota</taxon>
        <taxon>Epsilonproteobacteria</taxon>
        <taxon>Campylobacterales</taxon>
        <taxon>Campylobacteraceae</taxon>
        <taxon>Campylobacter</taxon>
    </lineage>
</organism>
<comment type="caution">
    <text evidence="1">The sequence shown here is derived from an EMBL/GenBank/DDBJ whole genome shotgun (WGS) entry which is preliminary data.</text>
</comment>
<proteinExistence type="predicted"/>
<reference evidence="1 2" key="1">
    <citation type="journal article" date="2013" name="BMC Genomics">
        <title>Comparative genomics of Campylobacter concisus isolates reveals genetic diversity and provides insights into disease association.</title>
        <authorList>
            <person name="Deshpande N.P."/>
            <person name="Kaakoush N.O."/>
            <person name="Wilkins M.R."/>
            <person name="Mitchell H.M."/>
        </authorList>
    </citation>
    <scope>NUCLEOTIDE SEQUENCE [LARGE SCALE GENOMIC DNA]</scope>
    <source>
        <strain evidence="1 2">UNSW2</strain>
    </source>
</reference>
<dbReference type="PATRIC" id="fig|1242965.3.peg.2068"/>
<accession>U2FBM5</accession>
<sequence length="41" mass="4652">MDSFLKFSMPPLNLVKELNENPAGKYLVDMLGIKRDVDIKA</sequence>